<evidence type="ECO:0000259" key="6">
    <source>
        <dbReference type="PROSITE" id="PS50011"/>
    </source>
</evidence>
<dbReference type="GO" id="GO:0004672">
    <property type="term" value="F:protein kinase activity"/>
    <property type="evidence" value="ECO:0007669"/>
    <property type="project" value="InterPro"/>
</dbReference>
<evidence type="ECO:0000256" key="3">
    <source>
        <dbReference type="ARBA" id="ARBA00022777"/>
    </source>
</evidence>
<dbReference type="SMART" id="SM00220">
    <property type="entry name" value="S_TKc"/>
    <property type="match status" value="1"/>
</dbReference>
<evidence type="ECO:0000256" key="4">
    <source>
        <dbReference type="ARBA" id="ARBA00022840"/>
    </source>
</evidence>
<dbReference type="Gene3D" id="3.30.200.20">
    <property type="entry name" value="Phosphorylase Kinase, domain 1"/>
    <property type="match status" value="1"/>
</dbReference>
<gene>
    <name evidence="7" type="ORF">OSB1V03_LOCUS143</name>
</gene>
<organism evidence="7">
    <name type="scientific">Medioppia subpectinata</name>
    <dbReference type="NCBI Taxonomy" id="1979941"/>
    <lineage>
        <taxon>Eukaryota</taxon>
        <taxon>Metazoa</taxon>
        <taxon>Ecdysozoa</taxon>
        <taxon>Arthropoda</taxon>
        <taxon>Chelicerata</taxon>
        <taxon>Arachnida</taxon>
        <taxon>Acari</taxon>
        <taxon>Acariformes</taxon>
        <taxon>Sarcoptiformes</taxon>
        <taxon>Oribatida</taxon>
        <taxon>Brachypylina</taxon>
        <taxon>Oppioidea</taxon>
        <taxon>Oppiidae</taxon>
        <taxon>Medioppia</taxon>
    </lineage>
</organism>
<keyword evidence="8" id="KW-1185">Reference proteome</keyword>
<dbReference type="AlphaFoldDB" id="A0A7R9KAV6"/>
<dbReference type="InterPro" id="IPR011009">
    <property type="entry name" value="Kinase-like_dom_sf"/>
</dbReference>
<dbReference type="InterPro" id="IPR000719">
    <property type="entry name" value="Prot_kinase_dom"/>
</dbReference>
<accession>A0A7R9KAV6</accession>
<keyword evidence="2" id="KW-0547">Nucleotide-binding</keyword>
<keyword evidence="1" id="KW-0808">Transferase</keyword>
<dbReference type="CDD" id="cd00180">
    <property type="entry name" value="PKc"/>
    <property type="match status" value="1"/>
</dbReference>
<evidence type="ECO:0000256" key="1">
    <source>
        <dbReference type="ARBA" id="ARBA00022679"/>
    </source>
</evidence>
<name>A0A7R9KAV6_9ACAR</name>
<protein>
    <recommendedName>
        <fullName evidence="6">Protein kinase domain-containing protein</fullName>
    </recommendedName>
</protein>
<dbReference type="SUPFAM" id="SSF56112">
    <property type="entry name" value="Protein kinase-like (PK-like)"/>
    <property type="match status" value="2"/>
</dbReference>
<dbReference type="Gene3D" id="1.10.510.10">
    <property type="entry name" value="Transferase(Phosphotransferase) domain 1"/>
    <property type="match status" value="2"/>
</dbReference>
<dbReference type="GO" id="GO:0005634">
    <property type="term" value="C:nucleus"/>
    <property type="evidence" value="ECO:0007669"/>
    <property type="project" value="TreeGrafter"/>
</dbReference>
<feature type="domain" description="Protein kinase" evidence="6">
    <location>
        <begin position="1"/>
        <end position="277"/>
    </location>
</feature>
<dbReference type="GO" id="GO:0005524">
    <property type="term" value="F:ATP binding"/>
    <property type="evidence" value="ECO:0007669"/>
    <property type="project" value="UniProtKB-KW"/>
</dbReference>
<keyword evidence="4" id="KW-0067">ATP-binding</keyword>
<dbReference type="Proteomes" id="UP000759131">
    <property type="component" value="Unassembled WGS sequence"/>
</dbReference>
<reference evidence="7" key="1">
    <citation type="submission" date="2020-11" db="EMBL/GenBank/DDBJ databases">
        <authorList>
            <person name="Tran Van P."/>
        </authorList>
    </citation>
    <scope>NUCLEOTIDE SEQUENCE</scope>
</reference>
<dbReference type="OrthoDB" id="248923at2759"/>
<dbReference type="EMBL" id="OC854597">
    <property type="protein sequence ID" value="CAD7619643.1"/>
    <property type="molecule type" value="Genomic_DNA"/>
</dbReference>
<keyword evidence="3" id="KW-0418">Kinase</keyword>
<comment type="similarity">
    <text evidence="5">Belongs to the protein kinase superfamily. Ser/Thr protein kinase family. GCN2 subfamily.</text>
</comment>
<dbReference type="PROSITE" id="PS50011">
    <property type="entry name" value="PROTEIN_KINASE_DOM"/>
    <property type="match status" value="1"/>
</dbReference>
<sequence>MKWSSVTKICKQYSQTNGCCLADNPGGTNDFLVQSLYIILDQFRVVEIIGSGENDEKHKVAQNEVEMLAKLDLKYVVRYYNSWIENKCMYVQMENCQQTLWSVLKDKSHVFSRQEKKPMNLYKYFISCEIFREILQCLQYLHSLNPPIIHRDIKPDNILILNNSNDGRFLKLGDLALATYHEPTMTHTQGVGTSQFMAQEVFSSNKYDTKSDIFSLGCIGYILFDISEIKNQKYNSTIFMDKVNALHYILKSMVEDRSEDRPTSESNLVNRKKLEFLKNLRDVLEVKNTLFNRRPAQPFNIYEFFMSCEIFRELLQCLQYLHGLYPPIIHRDIKPANILILQNTCNNTFIKLGDFGLATEHNRALMSHTRGAGTPNYTAYEVGLNGTYDFKADIFSLGMIGFQMFEINTM</sequence>
<dbReference type="PANTHER" id="PTHR11042">
    <property type="entry name" value="EUKARYOTIC TRANSLATION INITIATION FACTOR 2-ALPHA KINASE EIF2-ALPHA KINASE -RELATED"/>
    <property type="match status" value="1"/>
</dbReference>
<evidence type="ECO:0000313" key="7">
    <source>
        <dbReference type="EMBL" id="CAD7619643.1"/>
    </source>
</evidence>
<dbReference type="GO" id="GO:0005737">
    <property type="term" value="C:cytoplasm"/>
    <property type="evidence" value="ECO:0007669"/>
    <property type="project" value="TreeGrafter"/>
</dbReference>
<dbReference type="InterPro" id="IPR008271">
    <property type="entry name" value="Ser/Thr_kinase_AS"/>
</dbReference>
<dbReference type="PROSITE" id="PS00108">
    <property type="entry name" value="PROTEIN_KINASE_ST"/>
    <property type="match status" value="2"/>
</dbReference>
<evidence type="ECO:0000256" key="2">
    <source>
        <dbReference type="ARBA" id="ARBA00022741"/>
    </source>
</evidence>
<dbReference type="InterPro" id="IPR050339">
    <property type="entry name" value="CC_SR_Kinase"/>
</dbReference>
<evidence type="ECO:0000256" key="5">
    <source>
        <dbReference type="ARBA" id="ARBA00037982"/>
    </source>
</evidence>
<evidence type="ECO:0000313" key="8">
    <source>
        <dbReference type="Proteomes" id="UP000759131"/>
    </source>
</evidence>
<dbReference type="EMBL" id="CAJPIZ010000022">
    <property type="protein sequence ID" value="CAG2100073.1"/>
    <property type="molecule type" value="Genomic_DNA"/>
</dbReference>
<proteinExistence type="inferred from homology"/>
<dbReference type="Pfam" id="PF00069">
    <property type="entry name" value="Pkinase"/>
    <property type="match status" value="2"/>
</dbReference>